<accession>A0ABN7RIV0</accession>
<evidence type="ECO:0000313" key="5">
    <source>
        <dbReference type="Proteomes" id="UP000679725"/>
    </source>
</evidence>
<dbReference type="InterPro" id="IPR006860">
    <property type="entry name" value="FecR"/>
</dbReference>
<feature type="transmembrane region" description="Helical" evidence="1">
    <location>
        <begin position="101"/>
        <end position="123"/>
    </location>
</feature>
<dbReference type="Gene3D" id="3.55.50.30">
    <property type="match status" value="1"/>
</dbReference>
<dbReference type="Pfam" id="PF04773">
    <property type="entry name" value="FecR"/>
    <property type="match status" value="1"/>
</dbReference>
<keyword evidence="1" id="KW-0472">Membrane</keyword>
<evidence type="ECO:0000259" key="3">
    <source>
        <dbReference type="Pfam" id="PF16344"/>
    </source>
</evidence>
<dbReference type="PANTHER" id="PTHR30273">
    <property type="entry name" value="PERIPLASMIC SIGNAL SENSOR AND SIGMA FACTOR ACTIVATOR FECR-RELATED"/>
    <property type="match status" value="1"/>
</dbReference>
<dbReference type="Proteomes" id="UP000679725">
    <property type="component" value="Unassembled WGS sequence"/>
</dbReference>
<comment type="caution">
    <text evidence="4">The sequence shown here is derived from an EMBL/GenBank/DDBJ whole genome shotgun (WGS) entry which is preliminary data.</text>
</comment>
<keyword evidence="1" id="KW-1133">Transmembrane helix</keyword>
<keyword evidence="1" id="KW-0812">Transmembrane</keyword>
<dbReference type="PIRSF" id="PIRSF018266">
    <property type="entry name" value="FecR"/>
    <property type="match status" value="1"/>
</dbReference>
<proteinExistence type="predicted"/>
<dbReference type="Gene3D" id="2.60.120.1440">
    <property type="match status" value="1"/>
</dbReference>
<keyword evidence="5" id="KW-1185">Reference proteome</keyword>
<dbReference type="RefSeq" id="WP_215236365.1">
    <property type="nucleotide sequence ID" value="NZ_CAJRAU010000010.1"/>
</dbReference>
<name>A0ABN7RIV0_9BACT</name>
<feature type="domain" description="Protein FecR C-terminal" evidence="3">
    <location>
        <begin position="300"/>
        <end position="367"/>
    </location>
</feature>
<dbReference type="EMBL" id="CAJRAU010000010">
    <property type="protein sequence ID" value="CAG5074446.1"/>
    <property type="molecule type" value="Genomic_DNA"/>
</dbReference>
<dbReference type="Pfam" id="PF16344">
    <property type="entry name" value="FecR_C"/>
    <property type="match status" value="1"/>
</dbReference>
<evidence type="ECO:0000313" key="4">
    <source>
        <dbReference type="EMBL" id="CAG5074446.1"/>
    </source>
</evidence>
<protein>
    <recommendedName>
        <fullName evidence="6">FecR family protein</fullName>
    </recommendedName>
</protein>
<dbReference type="PANTHER" id="PTHR30273:SF2">
    <property type="entry name" value="PROTEIN FECR"/>
    <property type="match status" value="1"/>
</dbReference>
<gene>
    <name evidence="4" type="ORF">DYBT9623_05133</name>
</gene>
<evidence type="ECO:0008006" key="6">
    <source>
        <dbReference type="Google" id="ProtNLM"/>
    </source>
</evidence>
<dbReference type="InterPro" id="IPR012373">
    <property type="entry name" value="Ferrdict_sens_TM"/>
</dbReference>
<reference evidence="4 5" key="1">
    <citation type="submission" date="2021-04" db="EMBL/GenBank/DDBJ databases">
        <authorList>
            <person name="Rodrigo-Torres L."/>
            <person name="Arahal R. D."/>
            <person name="Lucena T."/>
        </authorList>
    </citation>
    <scope>NUCLEOTIDE SEQUENCE [LARGE SCALE GENOMIC DNA]</scope>
    <source>
        <strain evidence="4 5">CECT 9623</strain>
    </source>
</reference>
<sequence>MKYTPYSLTDLIRLDAFVAWVLNPDADSEAYWKGFLEQYPEKAATVESAREYIYLLAEDTGKNRPTEAQSSKMWKVVEDSMYVEEQPVLEEEKPAKQTWQWIRAAASVTLICGIGALSFWYFIRPQNVITRSEEPAVMKEQSLRKVTNDAKRPRFVLLPDGSSVVLEPGSWLSFREMAAGQKREVTLSGKGFFEIVKDPSRPFLVYSRGIVTKVLGTSFSVDAREKSGEVKVEVKTGKVTVFSVGSDNASETEVNKAEKKGFILYPDQKIALAPGSGRVLKPIGPAVVAQNQYDIASQLFVFDETPVGEVFKSLEEAYNVKINCSVEALKKCPLTATLVGQPFSKKLAVICNAIDATYEIDGDQVRITGNGCR</sequence>
<feature type="domain" description="FecR protein" evidence="2">
    <location>
        <begin position="156"/>
        <end position="239"/>
    </location>
</feature>
<evidence type="ECO:0000259" key="2">
    <source>
        <dbReference type="Pfam" id="PF04773"/>
    </source>
</evidence>
<evidence type="ECO:0000256" key="1">
    <source>
        <dbReference type="SAM" id="Phobius"/>
    </source>
</evidence>
<organism evidence="4 5">
    <name type="scientific">Dyadobacter linearis</name>
    <dbReference type="NCBI Taxonomy" id="2823330"/>
    <lineage>
        <taxon>Bacteria</taxon>
        <taxon>Pseudomonadati</taxon>
        <taxon>Bacteroidota</taxon>
        <taxon>Cytophagia</taxon>
        <taxon>Cytophagales</taxon>
        <taxon>Spirosomataceae</taxon>
        <taxon>Dyadobacter</taxon>
    </lineage>
</organism>
<dbReference type="InterPro" id="IPR032508">
    <property type="entry name" value="FecR_C"/>
</dbReference>